<dbReference type="EMBL" id="JBHTJZ010000005">
    <property type="protein sequence ID" value="MFD0958976.1"/>
    <property type="molecule type" value="Genomic_DNA"/>
</dbReference>
<dbReference type="PANTHER" id="PTHR45649">
    <property type="entry name" value="AMINO-ACID PERMEASE BAT1"/>
    <property type="match status" value="1"/>
</dbReference>
<keyword evidence="8" id="KW-1185">Reference proteome</keyword>
<feature type="transmembrane region" description="Helical" evidence="6">
    <location>
        <begin position="497"/>
        <end position="514"/>
    </location>
</feature>
<comment type="subcellular location">
    <subcellularLocation>
        <location evidence="1">Membrane</location>
        <topology evidence="1">Multi-pass membrane protein</topology>
    </subcellularLocation>
</comment>
<feature type="transmembrane region" description="Helical" evidence="6">
    <location>
        <begin position="6"/>
        <end position="30"/>
    </location>
</feature>
<evidence type="ECO:0000256" key="6">
    <source>
        <dbReference type="SAM" id="Phobius"/>
    </source>
</evidence>
<evidence type="ECO:0000256" key="4">
    <source>
        <dbReference type="ARBA" id="ARBA00022989"/>
    </source>
</evidence>
<dbReference type="Proteomes" id="UP001596989">
    <property type="component" value="Unassembled WGS sequence"/>
</dbReference>
<gene>
    <name evidence="7" type="ORF">ACFQ2I_06175</name>
</gene>
<dbReference type="PIRSF" id="PIRSF006060">
    <property type="entry name" value="AA_transporter"/>
    <property type="match status" value="1"/>
</dbReference>
<dbReference type="RefSeq" id="WP_377562811.1">
    <property type="nucleotide sequence ID" value="NZ_JBHTJZ010000005.1"/>
</dbReference>
<sequence length="524" mass="56044">MASALVGFLLHAALFLFIIVIAVRGSMAVARHPTYQSMLRFGVETQLLQDRNELSQYGMIGILRRQLRTVSSMGLSFNTMAFLGTAVIVYGPSIGTGGLSVIGYGLPVVALLSIALGATLAELASETPTAGGVYHAAYASGGERAASATGLLLLMGHIAKLTLLAGAFAYLANDYLAARFSFTATSVSYWICYLLVTTSLATVQQVASRSLRWLLSAGVSLQVLAASAMLASLVFLFWPGEYSPAILYQWNDAALTGNVTMSTFLTGSLLLLLLFLGMDGSGLGAEECIEPRVHVPWAIFLSVAYSSLLVGVLLFFLSLLWNPGGDMPLDQGFGGSEVFLDTVGSERGRGWWLPLILVALWLSCYSSLTASARALFSMARDGIFPIGQKLAIVSLRSALPLYAIWACAATVIIVMAVLQSLYERAVLLPLTSIATVCLLGAYGIALSCRAWRRQGAKGNDGPWHLGSWSGPVRHIAICWIAATVLLASILLDPIGPATGILLIAVSWLTARRLRMQLRRKRRGK</sequence>
<feature type="transmembrane region" description="Helical" evidence="6">
    <location>
        <begin position="177"/>
        <end position="201"/>
    </location>
</feature>
<feature type="transmembrane region" description="Helical" evidence="6">
    <location>
        <begin position="213"/>
        <end position="238"/>
    </location>
</feature>
<feature type="transmembrane region" description="Helical" evidence="6">
    <location>
        <begin position="397"/>
        <end position="418"/>
    </location>
</feature>
<evidence type="ECO:0000313" key="8">
    <source>
        <dbReference type="Proteomes" id="UP001596989"/>
    </source>
</evidence>
<feature type="transmembrane region" description="Helical" evidence="6">
    <location>
        <begin position="145"/>
        <end position="171"/>
    </location>
</feature>
<feature type="transmembrane region" description="Helical" evidence="6">
    <location>
        <begin position="430"/>
        <end position="451"/>
    </location>
</feature>
<feature type="transmembrane region" description="Helical" evidence="6">
    <location>
        <begin position="102"/>
        <end position="124"/>
    </location>
</feature>
<proteinExistence type="predicted"/>
<dbReference type="PANTHER" id="PTHR45649:SF26">
    <property type="entry name" value="OS04G0435100 PROTEIN"/>
    <property type="match status" value="1"/>
</dbReference>
<feature type="transmembrane region" description="Helical" evidence="6">
    <location>
        <begin position="69"/>
        <end position="90"/>
    </location>
</feature>
<dbReference type="Gene3D" id="1.20.1740.10">
    <property type="entry name" value="Amino acid/polyamine transporter I"/>
    <property type="match status" value="1"/>
</dbReference>
<feature type="transmembrane region" description="Helical" evidence="6">
    <location>
        <begin position="351"/>
        <end position="376"/>
    </location>
</feature>
<evidence type="ECO:0000256" key="3">
    <source>
        <dbReference type="ARBA" id="ARBA00022692"/>
    </source>
</evidence>
<feature type="transmembrane region" description="Helical" evidence="6">
    <location>
        <begin position="297"/>
        <end position="321"/>
    </location>
</feature>
<evidence type="ECO:0000256" key="2">
    <source>
        <dbReference type="ARBA" id="ARBA00022448"/>
    </source>
</evidence>
<evidence type="ECO:0000313" key="7">
    <source>
        <dbReference type="EMBL" id="MFD0958976.1"/>
    </source>
</evidence>
<feature type="transmembrane region" description="Helical" evidence="6">
    <location>
        <begin position="472"/>
        <end position="491"/>
    </location>
</feature>
<keyword evidence="3 6" id="KW-0812">Transmembrane</keyword>
<evidence type="ECO:0000256" key="5">
    <source>
        <dbReference type="ARBA" id="ARBA00023136"/>
    </source>
</evidence>
<keyword evidence="5 6" id="KW-0472">Membrane</keyword>
<organism evidence="7 8">
    <name type="scientific">Paenibacillus chungangensis</name>
    <dbReference type="NCBI Taxonomy" id="696535"/>
    <lineage>
        <taxon>Bacteria</taxon>
        <taxon>Bacillati</taxon>
        <taxon>Bacillota</taxon>
        <taxon>Bacilli</taxon>
        <taxon>Bacillales</taxon>
        <taxon>Paenibacillaceae</taxon>
        <taxon>Paenibacillus</taxon>
    </lineage>
</organism>
<name>A0ABW3HNA7_9BACL</name>
<protein>
    <submittedName>
        <fullName evidence="7">APC family permease</fullName>
    </submittedName>
</protein>
<evidence type="ECO:0000256" key="1">
    <source>
        <dbReference type="ARBA" id="ARBA00004141"/>
    </source>
</evidence>
<reference evidence="8" key="1">
    <citation type="journal article" date="2019" name="Int. J. Syst. Evol. Microbiol.">
        <title>The Global Catalogue of Microorganisms (GCM) 10K type strain sequencing project: providing services to taxonomists for standard genome sequencing and annotation.</title>
        <authorList>
            <consortium name="The Broad Institute Genomics Platform"/>
            <consortium name="The Broad Institute Genome Sequencing Center for Infectious Disease"/>
            <person name="Wu L."/>
            <person name="Ma J."/>
        </authorList>
    </citation>
    <scope>NUCLEOTIDE SEQUENCE [LARGE SCALE GENOMIC DNA]</scope>
    <source>
        <strain evidence="8">CCUG 59129</strain>
    </source>
</reference>
<keyword evidence="4 6" id="KW-1133">Transmembrane helix</keyword>
<keyword evidence="2" id="KW-0813">Transport</keyword>
<dbReference type="Pfam" id="PF13520">
    <property type="entry name" value="AA_permease_2"/>
    <property type="match status" value="1"/>
</dbReference>
<comment type="caution">
    <text evidence="7">The sequence shown here is derived from an EMBL/GenBank/DDBJ whole genome shotgun (WGS) entry which is preliminary data.</text>
</comment>
<accession>A0ABW3HNA7</accession>
<feature type="transmembrane region" description="Helical" evidence="6">
    <location>
        <begin position="258"/>
        <end position="276"/>
    </location>
</feature>
<dbReference type="InterPro" id="IPR002293">
    <property type="entry name" value="AA/rel_permease1"/>
</dbReference>